<dbReference type="InterPro" id="IPR042099">
    <property type="entry name" value="ANL_N_sf"/>
</dbReference>
<dbReference type="PANTHER" id="PTHR45527:SF1">
    <property type="entry name" value="FATTY ACID SYNTHASE"/>
    <property type="match status" value="1"/>
</dbReference>
<dbReference type="InterPro" id="IPR045851">
    <property type="entry name" value="AMP-bd_C_sf"/>
</dbReference>
<dbReference type="SUPFAM" id="SSF52777">
    <property type="entry name" value="CoA-dependent acyltransferases"/>
    <property type="match status" value="4"/>
</dbReference>
<dbReference type="GO" id="GO:0031177">
    <property type="term" value="F:phosphopantetheine binding"/>
    <property type="evidence" value="ECO:0007669"/>
    <property type="project" value="TreeGrafter"/>
</dbReference>
<name>A0A816XSP2_9BILA</name>
<accession>A0A816XSP2</accession>
<evidence type="ECO:0000256" key="1">
    <source>
        <dbReference type="ARBA" id="ARBA00022450"/>
    </source>
</evidence>
<dbReference type="EMBL" id="CAJNRE010016977">
    <property type="protein sequence ID" value="CAF2150187.1"/>
    <property type="molecule type" value="Genomic_DNA"/>
</dbReference>
<feature type="transmembrane region" description="Helical" evidence="3">
    <location>
        <begin position="2555"/>
        <end position="2572"/>
    </location>
</feature>
<dbReference type="InterPro" id="IPR010071">
    <property type="entry name" value="AA_adenyl_dom"/>
</dbReference>
<sequence>MYDERGNPFHFDLTSGRVCRLHVVRRNSNRNSLQKGDAIIFNFHHAIFDFPSMLVFQSELDRAYTTGQLELNDESELRYIDYSIAEREMPMSMAYAFWLEALCNYAIDQPLSLPFDRYRLSDEQRTGRGVSVSFHFGQELSSAFLIYARMSNTTLEQLSLACYYVFLFKLTNGEQDLCVGMNIDGRYKDELHPIIGMFANAIPLRLPHLDPCASFSRLIEQVREMITRTVEMSYFPLQRILGQHPNCVTTPAFLDTSFEYTSTENSINQGQVSVGEVMLTNVPYSIQVGTDETVSKFDFSLRLQYDKATEQLSYQIDASLDLFDKKSVQAIGRRFYVILQQLFLLGSFDVARQPIYELSLLLSDEVQYMESINNINTQMNFESLGCLKYEFLQQASTNPQKISVCLDEQSLSYAELLAKVYELVVYLGKRQYPNEIICQCVERSIEMIIGQLAIVVVGACYCALSPGDPPVRLATLLTRTKANTVLVHPATVHLFTTTTTDQHVINLYNCFLDDANSTVVDTDDNAFDCPVFADNLAYIIFTSGSTGEPKVVQITHRNLSACISSFKHLEIVTHRDNVVQMAQCSFDAHILECLGMMMLGATLILLHPHGNMDFEYLSSTLEQHQVTFFSVVPSFMNALLDHLMDNNRWLRLSSIRSFGFLGEAIINSNVAIMGKLLDHNKVKFYNLYGPAECTLGCVYHRVSTADIQSGGIPIGVPFPGMQAQILDQYYQPVFVGQVGELFLDGVQRFPGYYERHDLTAQSHYGSFYRTGDLVRQDPTTRHLYYLGRQDFQIKLRGQRIELGEIERCLLELVSGCVVVKCDEHLVAYVQGKDIDLDDLRAHCRLHLPQFMIPSIFIPLERFPLNKNGKLDRLALPKPTNLSSLSNTIYTELHTEMEETVHKLWCQVLQSDVPKSTTSNFFSMGGHSMLLMQLYHQYQSLPTFDNRISPITLFFRQPTIGEHAMLLQHTAKEVNGDKCKEWQSMHLTEAPASFAQERIYLDQHVRFSSGKHYASSVAAYNELNVLKIVTGTVSILRLRRAIRWVLTKHLTLRTSFDFATERSMLIQSITQTHHSFDFTPSQTIQNDNHLQDLLSQTNENPSLFNLTSGHVFICQLLQRQHSNSNVNNEFLAADDMIVIGFHHIAFDRTSRPIFLRDLTIAYNNDAPLPIDSNMLQYIDYATHERELDMTVSRDFWRAQLNGYDLDNRLLLPVDRHRLSDNERSGRASIAEITFSEHLSESFLAYASSHNVTPFQLGLASFYTFLFKLSTGQHDLCVAGVNANRYRVELQDMIGMFVATLPYRIQLDPTASFEKLVQQVQDLCLSILEHSHYPLQQIIGSHHSPAFLETMFDFITIESDIEHVDLDGAMLEPVSLGKGDFVAKFDMMLTFFHKLSAGISFSLCCSQDLFDEISVKLLAERFSCLLHQLFESNATLTKEQSLYKFSLILPQEHMLIHALKNNDINRARAIVSTVPQSFSQVAYDHLQKVAVELDEQALTYGELLFYVQQLALHLVNVHGVKAGDIVCQCIERSLSMVIGIMSIQMTGAAYCPLSPRDPPQRVHSLLKETQSRLVLVHQLTRDKCHFDLPMIDIDATMNTENMLSDIDLGRLVAAITDRDSIAYVLFTSGSTGTPKAAQLRHRNFIESIHSIVEVGILSKKDTVLQMTPCSFDGHLEDIVGTLIVGGTLVMLRPHGHMDFEYLSQALFNHQISYMDSVPTLLVAFFTYLKENSSIDVVKTLRSLCSGGEGFPMRSVSLLQSSVGETCRLWNLYGPAEATMITTYYAVTGKIATKTVAIGRLLPGYRCVILDDFLQPVFNDQEGELFVGGVGVFVGYLGQNELTEKALADIDGELFYRTGDLVRFDSDGLMYYIGRKDHQVKLRGQRIEPGEIERCVLDASPDVSCCVVVKWNDDHLVVYVQSNNINEEQLREYCRSHLAPFMVPSMFVMLEQLPLNANGKLDRKRLPLPDFSCQSDLNYNDRLPLTLLEEQLQSIFGRAFHVESPSVNVPFGKLGGTSLDAVVAISLIREEVCKSVGIGVLYDNPSVRQLSRVLEKLLISEEQMHMTSVAPRSDENHAEPMPSLYIEAAGILLLVCQWICPIWFAHCSEYRLAFLFVPVFHLLSYVVCQRVLLWPGGRLQKADTLFSWRFYRWWFLERLWSINNAYWLQHLFGTPFYNSYLRLCGARIGAGSHIYSTLIDAPWLLDLGESTFIDSETIISNLSYYDRTYELHSIRIGSHCSIGTRCVIYGEANIQDHVHVDPMCAVTGRLLPTVGHTSIKNRSFSWDQILYQVTCLLCLLVTHGTLLTLTNVIYQLCSAFLAPTPISVALSLLFWMIGSLFVVLFLLKFIVGSITPGNYPVNSYYFLHRLWLRQLVISSFHRSYEILPSYDAISNVLLRWLGAYIEDDVRLAEFQPILRFPSNLLKIQRGVTTFGGVTISSFEISDAGDICFDKIILGSDTTLGNGCTLLPGTLLAPDTMVGNLTRVTRKTHSSTGHIVLLGIPGRQMPFAMPDTTKKPACSTSLRGFQFLHTLVSSCLIFLIGKCLVISMYCVLPTAVAVFIQAVLFCTIYHCLTLQTRKKPISTFTEMINLTNQFLRTLMSEFNAFISPFLSRTQYLIFLLRALGACIGRGVILPDISSLTDPHLVTIGDHVRLNTAACIQCRTFEQRLYKVAPVVVNHSSVLMSRSNILPGSILHGRNRLLPLTLVMKNDQLTFNTVWSGVPARQLT</sequence>
<dbReference type="Pfam" id="PF00668">
    <property type="entry name" value="Condensation"/>
    <property type="match status" value="2"/>
</dbReference>
<dbReference type="Gene3D" id="3.30.300.30">
    <property type="match status" value="2"/>
</dbReference>
<feature type="transmembrane region" description="Helical" evidence="3">
    <location>
        <begin position="2286"/>
        <end position="2311"/>
    </location>
</feature>
<feature type="domain" description="Carrier" evidence="4">
    <location>
        <begin position="891"/>
        <end position="970"/>
    </location>
</feature>
<dbReference type="InterPro" id="IPR009081">
    <property type="entry name" value="PP-bd_ACP"/>
</dbReference>
<dbReference type="InterPro" id="IPR029058">
    <property type="entry name" value="AB_hydrolase_fold"/>
</dbReference>
<feature type="transmembrane region" description="Helical" evidence="3">
    <location>
        <begin position="2527"/>
        <end position="2549"/>
    </location>
</feature>
<dbReference type="Gene3D" id="3.30.559.30">
    <property type="entry name" value="Nonribosomal peptide synthetase, condensation domain"/>
    <property type="match status" value="2"/>
</dbReference>
<dbReference type="SUPFAM" id="SSF51161">
    <property type="entry name" value="Trimeric LpxA-like enzymes"/>
    <property type="match status" value="3"/>
</dbReference>
<dbReference type="Gene3D" id="1.10.1200.10">
    <property type="entry name" value="ACP-like"/>
    <property type="match status" value="1"/>
</dbReference>
<dbReference type="GO" id="GO:0043041">
    <property type="term" value="P:amino acid activation for nonribosomal peptide biosynthetic process"/>
    <property type="evidence" value="ECO:0007669"/>
    <property type="project" value="TreeGrafter"/>
</dbReference>
<dbReference type="InterPro" id="IPR036736">
    <property type="entry name" value="ACP-like_sf"/>
</dbReference>
<dbReference type="Proteomes" id="UP000663824">
    <property type="component" value="Unassembled WGS sequence"/>
</dbReference>
<gene>
    <name evidence="5" type="ORF">MBJ925_LOCUS31091</name>
</gene>
<dbReference type="CDD" id="cd05930">
    <property type="entry name" value="A_NRPS"/>
    <property type="match status" value="2"/>
</dbReference>
<feature type="transmembrane region" description="Helical" evidence="3">
    <location>
        <begin position="2323"/>
        <end position="2344"/>
    </location>
</feature>
<dbReference type="Gene3D" id="2.160.10.10">
    <property type="entry name" value="Hexapeptide repeat proteins"/>
    <property type="match status" value="1"/>
</dbReference>
<keyword evidence="3" id="KW-0472">Membrane</keyword>
<evidence type="ECO:0000313" key="6">
    <source>
        <dbReference type="Proteomes" id="UP000663824"/>
    </source>
</evidence>
<dbReference type="Pfam" id="PF13193">
    <property type="entry name" value="AMP-binding_C"/>
    <property type="match status" value="1"/>
</dbReference>
<feature type="transmembrane region" description="Helical" evidence="3">
    <location>
        <begin position="2107"/>
        <end position="2125"/>
    </location>
</feature>
<dbReference type="InterPro" id="IPR000873">
    <property type="entry name" value="AMP-dep_synth/lig_dom"/>
</dbReference>
<proteinExistence type="predicted"/>
<dbReference type="Gene3D" id="3.40.50.12780">
    <property type="entry name" value="N-terminal domain of ligase-like"/>
    <property type="match status" value="2"/>
</dbReference>
<dbReference type="Pfam" id="PF00550">
    <property type="entry name" value="PP-binding"/>
    <property type="match status" value="1"/>
</dbReference>
<organism evidence="5 6">
    <name type="scientific">Rotaria magnacalcarata</name>
    <dbReference type="NCBI Taxonomy" id="392030"/>
    <lineage>
        <taxon>Eukaryota</taxon>
        <taxon>Metazoa</taxon>
        <taxon>Spiralia</taxon>
        <taxon>Gnathifera</taxon>
        <taxon>Rotifera</taxon>
        <taxon>Eurotatoria</taxon>
        <taxon>Bdelloidea</taxon>
        <taxon>Philodinida</taxon>
        <taxon>Philodinidae</taxon>
        <taxon>Rotaria</taxon>
    </lineage>
</organism>
<reference evidence="5" key="1">
    <citation type="submission" date="2021-02" db="EMBL/GenBank/DDBJ databases">
        <authorList>
            <person name="Nowell W R."/>
        </authorList>
    </citation>
    <scope>NUCLEOTIDE SEQUENCE</scope>
</reference>
<evidence type="ECO:0000313" key="5">
    <source>
        <dbReference type="EMBL" id="CAF2150187.1"/>
    </source>
</evidence>
<dbReference type="InterPro" id="IPR001242">
    <property type="entry name" value="Condensation_dom"/>
</dbReference>
<dbReference type="GO" id="GO:0005737">
    <property type="term" value="C:cytoplasm"/>
    <property type="evidence" value="ECO:0007669"/>
    <property type="project" value="TreeGrafter"/>
</dbReference>
<dbReference type="InterPro" id="IPR025110">
    <property type="entry name" value="AMP-bd_C"/>
</dbReference>
<dbReference type="PANTHER" id="PTHR45527">
    <property type="entry name" value="NONRIBOSOMAL PEPTIDE SYNTHETASE"/>
    <property type="match status" value="1"/>
</dbReference>
<dbReference type="Pfam" id="PF00501">
    <property type="entry name" value="AMP-binding"/>
    <property type="match status" value="2"/>
</dbReference>
<evidence type="ECO:0000259" key="4">
    <source>
        <dbReference type="PROSITE" id="PS50075"/>
    </source>
</evidence>
<dbReference type="Gene3D" id="3.40.50.1820">
    <property type="entry name" value="alpha/beta hydrolase"/>
    <property type="match status" value="1"/>
</dbReference>
<dbReference type="PROSITE" id="PS50075">
    <property type="entry name" value="CARRIER"/>
    <property type="match status" value="2"/>
</dbReference>
<dbReference type="SUPFAM" id="SSF47336">
    <property type="entry name" value="ACP-like"/>
    <property type="match status" value="2"/>
</dbReference>
<dbReference type="GO" id="GO:0003824">
    <property type="term" value="F:catalytic activity"/>
    <property type="evidence" value="ECO:0007669"/>
    <property type="project" value="InterPro"/>
</dbReference>
<evidence type="ECO:0000256" key="3">
    <source>
        <dbReference type="SAM" id="Phobius"/>
    </source>
</evidence>
<keyword evidence="3" id="KW-0812">Transmembrane</keyword>
<dbReference type="NCBIfam" id="TIGR01733">
    <property type="entry name" value="AA-adenyl-dom"/>
    <property type="match status" value="1"/>
</dbReference>
<keyword evidence="3" id="KW-1133">Transmembrane helix</keyword>
<dbReference type="InterPro" id="IPR020845">
    <property type="entry name" value="AMP-binding_CS"/>
</dbReference>
<dbReference type="PROSITE" id="PS00455">
    <property type="entry name" value="AMP_BINDING"/>
    <property type="match status" value="2"/>
</dbReference>
<keyword evidence="1" id="KW-0596">Phosphopantetheine</keyword>
<dbReference type="InterPro" id="IPR023213">
    <property type="entry name" value="CAT-like_dom_sf"/>
</dbReference>
<dbReference type="SUPFAM" id="SSF56801">
    <property type="entry name" value="Acetyl-CoA synthetase-like"/>
    <property type="match status" value="2"/>
</dbReference>
<comment type="caution">
    <text evidence="5">The sequence shown here is derived from an EMBL/GenBank/DDBJ whole genome shotgun (WGS) entry which is preliminary data.</text>
</comment>
<dbReference type="InterPro" id="IPR011004">
    <property type="entry name" value="Trimer_LpxA-like_sf"/>
</dbReference>
<keyword evidence="2" id="KW-0597">Phosphoprotein</keyword>
<dbReference type="GO" id="GO:0044550">
    <property type="term" value="P:secondary metabolite biosynthetic process"/>
    <property type="evidence" value="ECO:0007669"/>
    <property type="project" value="TreeGrafter"/>
</dbReference>
<protein>
    <recommendedName>
        <fullName evidence="4">Carrier domain-containing protein</fullName>
    </recommendedName>
</protein>
<evidence type="ECO:0000256" key="2">
    <source>
        <dbReference type="ARBA" id="ARBA00022553"/>
    </source>
</evidence>
<feature type="domain" description="Carrier" evidence="4">
    <location>
        <begin position="1980"/>
        <end position="2055"/>
    </location>
</feature>
<dbReference type="Gene3D" id="3.30.559.10">
    <property type="entry name" value="Chloramphenicol acetyltransferase-like domain"/>
    <property type="match status" value="2"/>
</dbReference>